<evidence type="ECO:0000313" key="4">
    <source>
        <dbReference type="Proteomes" id="UP000593567"/>
    </source>
</evidence>
<reference evidence="3" key="1">
    <citation type="submission" date="2020-06" db="EMBL/GenBank/DDBJ databases">
        <title>Draft genome of Bugula neritina, a colonial animal packing powerful symbionts and potential medicines.</title>
        <authorList>
            <person name="Rayko M."/>
        </authorList>
    </citation>
    <scope>NUCLEOTIDE SEQUENCE [LARGE SCALE GENOMIC DNA]</scope>
    <source>
        <strain evidence="3">Kwan_BN1</strain>
    </source>
</reference>
<dbReference type="InterPro" id="IPR001611">
    <property type="entry name" value="Leu-rich_rpt"/>
</dbReference>
<dbReference type="Gene3D" id="3.80.10.10">
    <property type="entry name" value="Ribonuclease Inhibitor"/>
    <property type="match status" value="1"/>
</dbReference>
<proteinExistence type="predicted"/>
<organism evidence="3 4">
    <name type="scientific">Bugula neritina</name>
    <name type="common">Brown bryozoan</name>
    <name type="synonym">Sertularia neritina</name>
    <dbReference type="NCBI Taxonomy" id="10212"/>
    <lineage>
        <taxon>Eukaryota</taxon>
        <taxon>Metazoa</taxon>
        <taxon>Spiralia</taxon>
        <taxon>Lophotrochozoa</taxon>
        <taxon>Bryozoa</taxon>
        <taxon>Gymnolaemata</taxon>
        <taxon>Cheilostomatida</taxon>
        <taxon>Flustrina</taxon>
        <taxon>Buguloidea</taxon>
        <taxon>Bugulidae</taxon>
        <taxon>Bugula</taxon>
    </lineage>
</organism>
<dbReference type="PANTHER" id="PTHR48051">
    <property type="match status" value="1"/>
</dbReference>
<dbReference type="PROSITE" id="PS51450">
    <property type="entry name" value="LRR"/>
    <property type="match status" value="2"/>
</dbReference>
<gene>
    <name evidence="3" type="ORF">EB796_015034</name>
</gene>
<dbReference type="SUPFAM" id="SSF52058">
    <property type="entry name" value="L domain-like"/>
    <property type="match status" value="1"/>
</dbReference>
<evidence type="ECO:0000256" key="1">
    <source>
        <dbReference type="ARBA" id="ARBA00022614"/>
    </source>
</evidence>
<dbReference type="InterPro" id="IPR003591">
    <property type="entry name" value="Leu-rich_rpt_typical-subtyp"/>
</dbReference>
<dbReference type="EMBL" id="VXIV02002234">
    <property type="protein sequence ID" value="KAF6026658.1"/>
    <property type="molecule type" value="Genomic_DNA"/>
</dbReference>
<name>A0A7J7JMM4_BUGNE</name>
<dbReference type="Proteomes" id="UP000593567">
    <property type="component" value="Unassembled WGS sequence"/>
</dbReference>
<dbReference type="SMART" id="SM00369">
    <property type="entry name" value="LRR_TYP"/>
    <property type="match status" value="4"/>
</dbReference>
<protein>
    <submittedName>
        <fullName evidence="3">LRRC63</fullName>
    </submittedName>
</protein>
<evidence type="ECO:0000256" key="2">
    <source>
        <dbReference type="ARBA" id="ARBA00022737"/>
    </source>
</evidence>
<dbReference type="AlphaFoldDB" id="A0A7J7JMM4"/>
<accession>A0A7J7JMM4</accession>
<dbReference type="InterPro" id="IPR050216">
    <property type="entry name" value="LRR_domain-containing"/>
</dbReference>
<keyword evidence="4" id="KW-1185">Reference proteome</keyword>
<evidence type="ECO:0000313" key="3">
    <source>
        <dbReference type="EMBL" id="KAF6026658.1"/>
    </source>
</evidence>
<dbReference type="InterPro" id="IPR032675">
    <property type="entry name" value="LRR_dom_sf"/>
</dbReference>
<keyword evidence="2" id="KW-0677">Repeat</keyword>
<dbReference type="Pfam" id="PF13855">
    <property type="entry name" value="LRR_8"/>
    <property type="match status" value="1"/>
</dbReference>
<dbReference type="PANTHER" id="PTHR48051:SF21">
    <property type="entry name" value="CALPONIN-HOMOLOGY (CH) DOMAIN-CONTAINING PROTEIN"/>
    <property type="match status" value="1"/>
</dbReference>
<sequence>MKHLTGLDMECNNITSVPWQELATSCRRLRVLNLQSNEISSVEKSIKSFRELIQLNISHNKLTAVPVELFSLRKLQHLDTSHNQISRLPQYNLSQQRQHMMDLVDLSYNNIYKFSDWLLFISWCTDLSANKIVTIPGSTIKHMDYETTQRLVLRENPIRSPPFDICMAGLPAIIKHFQEIKNHSHIYQGCDLLMIKTNSVGPEVQWGKPVWCRA</sequence>
<keyword evidence="1" id="KW-0433">Leucine-rich repeat</keyword>
<comment type="caution">
    <text evidence="3">The sequence shown here is derived from an EMBL/GenBank/DDBJ whole genome shotgun (WGS) entry which is preliminary data.</text>
</comment>
<dbReference type="GO" id="GO:0005737">
    <property type="term" value="C:cytoplasm"/>
    <property type="evidence" value="ECO:0007669"/>
    <property type="project" value="TreeGrafter"/>
</dbReference>
<dbReference type="OrthoDB" id="676979at2759"/>